<accession>A0AAD7AEU4</accession>
<dbReference type="EMBL" id="JARIHO010000008">
    <property type="protein sequence ID" value="KAJ7356855.1"/>
    <property type="molecule type" value="Genomic_DNA"/>
</dbReference>
<organism evidence="2 3">
    <name type="scientific">Mycena albidolilacea</name>
    <dbReference type="NCBI Taxonomy" id="1033008"/>
    <lineage>
        <taxon>Eukaryota</taxon>
        <taxon>Fungi</taxon>
        <taxon>Dikarya</taxon>
        <taxon>Basidiomycota</taxon>
        <taxon>Agaricomycotina</taxon>
        <taxon>Agaricomycetes</taxon>
        <taxon>Agaricomycetidae</taxon>
        <taxon>Agaricales</taxon>
        <taxon>Marasmiineae</taxon>
        <taxon>Mycenaceae</taxon>
        <taxon>Mycena</taxon>
    </lineage>
</organism>
<evidence type="ECO:0000313" key="3">
    <source>
        <dbReference type="Proteomes" id="UP001218218"/>
    </source>
</evidence>
<reference evidence="2" key="1">
    <citation type="submission" date="2023-03" db="EMBL/GenBank/DDBJ databases">
        <title>Massive genome expansion in bonnet fungi (Mycena s.s.) driven by repeated elements and novel gene families across ecological guilds.</title>
        <authorList>
            <consortium name="Lawrence Berkeley National Laboratory"/>
            <person name="Harder C.B."/>
            <person name="Miyauchi S."/>
            <person name="Viragh M."/>
            <person name="Kuo A."/>
            <person name="Thoen E."/>
            <person name="Andreopoulos B."/>
            <person name="Lu D."/>
            <person name="Skrede I."/>
            <person name="Drula E."/>
            <person name="Henrissat B."/>
            <person name="Morin E."/>
            <person name="Kohler A."/>
            <person name="Barry K."/>
            <person name="LaButti K."/>
            <person name="Morin E."/>
            <person name="Salamov A."/>
            <person name="Lipzen A."/>
            <person name="Mereny Z."/>
            <person name="Hegedus B."/>
            <person name="Baldrian P."/>
            <person name="Stursova M."/>
            <person name="Weitz H."/>
            <person name="Taylor A."/>
            <person name="Grigoriev I.V."/>
            <person name="Nagy L.G."/>
            <person name="Martin F."/>
            <person name="Kauserud H."/>
        </authorList>
    </citation>
    <scope>NUCLEOTIDE SEQUENCE</scope>
    <source>
        <strain evidence="2">CBHHK002</strain>
    </source>
</reference>
<keyword evidence="1" id="KW-1133">Transmembrane helix</keyword>
<keyword evidence="1" id="KW-0812">Transmembrane</keyword>
<comment type="caution">
    <text evidence="2">The sequence shown here is derived from an EMBL/GenBank/DDBJ whole genome shotgun (WGS) entry which is preliminary data.</text>
</comment>
<proteinExistence type="predicted"/>
<feature type="non-terminal residue" evidence="2">
    <location>
        <position position="1"/>
    </location>
</feature>
<feature type="transmembrane region" description="Helical" evidence="1">
    <location>
        <begin position="42"/>
        <end position="62"/>
    </location>
</feature>
<dbReference type="AlphaFoldDB" id="A0AAD7AEU4"/>
<keyword evidence="3" id="KW-1185">Reference proteome</keyword>
<name>A0AAD7AEU4_9AGAR</name>
<dbReference type="Proteomes" id="UP001218218">
    <property type="component" value="Unassembled WGS sequence"/>
</dbReference>
<protein>
    <submittedName>
        <fullName evidence="2">Uncharacterized protein</fullName>
    </submittedName>
</protein>
<evidence type="ECO:0000256" key="1">
    <source>
        <dbReference type="SAM" id="Phobius"/>
    </source>
</evidence>
<evidence type="ECO:0000313" key="2">
    <source>
        <dbReference type="EMBL" id="KAJ7356855.1"/>
    </source>
</evidence>
<sequence>WRAELVLLGHHSLRVNQTSRIFLEVVGPKMKCCREESYALDWLGGVVSKFCVCIALAWMLFLRWHMLSVVSWTTLSLARTVGYHAYSLQFWSVDERFGPRAIRMRVKGASTTKAFVGVAVLAKLAKNPVGVHIVFVLDSGTARQTQADLDKVDDTKASETRERQARGTWKLVTTGTLNVFCMCQYLCYTVITEEDATWYMSVSSLFEYYFTSSRLCVTYLDISYGLTAP</sequence>
<gene>
    <name evidence="2" type="ORF">DFH08DRAFT_850328</name>
</gene>
<keyword evidence="1" id="KW-0472">Membrane</keyword>